<evidence type="ECO:0000256" key="1">
    <source>
        <dbReference type="ARBA" id="ARBA00005594"/>
    </source>
</evidence>
<name>A0ABV3S9Z7_9GAMM</name>
<dbReference type="SUPFAM" id="SSF47323">
    <property type="entry name" value="Anticodon-binding domain of a subclass of class I aminoacyl-tRNA synthetases"/>
    <property type="match status" value="1"/>
</dbReference>
<keyword evidence="14" id="KW-1185">Reference proteome</keyword>
<feature type="domain" description="Arginyl tRNA synthetase N-terminal" evidence="12">
    <location>
        <begin position="3"/>
        <end position="91"/>
    </location>
</feature>
<evidence type="ECO:0000256" key="5">
    <source>
        <dbReference type="ARBA" id="ARBA00022840"/>
    </source>
</evidence>
<comment type="subcellular location">
    <subcellularLocation>
        <location evidence="9">Cytoplasm</location>
    </subcellularLocation>
</comment>
<dbReference type="InterPro" id="IPR008909">
    <property type="entry name" value="DALR_anticod-bd"/>
</dbReference>
<dbReference type="Pfam" id="PF00750">
    <property type="entry name" value="tRNA-synt_1d"/>
    <property type="match status" value="2"/>
</dbReference>
<feature type="domain" description="DALR anticodon binding" evidence="11">
    <location>
        <begin position="465"/>
        <end position="586"/>
    </location>
</feature>
<evidence type="ECO:0000259" key="11">
    <source>
        <dbReference type="SMART" id="SM00836"/>
    </source>
</evidence>
<keyword evidence="4 9" id="KW-0547">Nucleotide-binding</keyword>
<dbReference type="Gene3D" id="3.40.50.620">
    <property type="entry name" value="HUPs"/>
    <property type="match status" value="1"/>
</dbReference>
<dbReference type="InterPro" id="IPR001412">
    <property type="entry name" value="aa-tRNA-synth_I_CS"/>
</dbReference>
<evidence type="ECO:0000256" key="8">
    <source>
        <dbReference type="ARBA" id="ARBA00049339"/>
    </source>
</evidence>
<dbReference type="Gene3D" id="1.10.730.10">
    <property type="entry name" value="Isoleucyl-tRNA Synthetase, Domain 1"/>
    <property type="match status" value="1"/>
</dbReference>
<dbReference type="NCBIfam" id="TIGR00456">
    <property type="entry name" value="argS"/>
    <property type="match status" value="1"/>
</dbReference>
<evidence type="ECO:0000256" key="2">
    <source>
        <dbReference type="ARBA" id="ARBA00022490"/>
    </source>
</evidence>
<keyword evidence="3 9" id="KW-0436">Ligase</keyword>
<keyword evidence="7 9" id="KW-0030">Aminoacyl-tRNA synthetase</keyword>
<keyword evidence="5 9" id="KW-0067">ATP-binding</keyword>
<dbReference type="InterPro" id="IPR009080">
    <property type="entry name" value="tRNAsynth_Ia_anticodon-bd"/>
</dbReference>
<dbReference type="Gene3D" id="3.30.1360.70">
    <property type="entry name" value="Arginyl tRNA synthetase N-terminal domain"/>
    <property type="match status" value="1"/>
</dbReference>
<evidence type="ECO:0000313" key="14">
    <source>
        <dbReference type="Proteomes" id="UP001556653"/>
    </source>
</evidence>
<dbReference type="CDD" id="cd07956">
    <property type="entry name" value="Anticodon_Ia_Arg"/>
    <property type="match status" value="1"/>
</dbReference>
<keyword evidence="2 9" id="KW-0963">Cytoplasm</keyword>
<dbReference type="EC" id="6.1.1.19" evidence="9"/>
<comment type="similarity">
    <text evidence="1 9 10">Belongs to the class-I aminoacyl-tRNA synthetase family.</text>
</comment>
<protein>
    <recommendedName>
        <fullName evidence="9">Arginine--tRNA ligase</fullName>
        <ecNumber evidence="9">6.1.1.19</ecNumber>
    </recommendedName>
    <alternativeName>
        <fullName evidence="9">Arginyl-tRNA synthetase</fullName>
        <shortName evidence="9">ArgRS</shortName>
    </alternativeName>
</protein>
<dbReference type="SMART" id="SM00836">
    <property type="entry name" value="DALR_1"/>
    <property type="match status" value="1"/>
</dbReference>
<comment type="caution">
    <text evidence="13">The sequence shown here is derived from an EMBL/GenBank/DDBJ whole genome shotgun (WGS) entry which is preliminary data.</text>
</comment>
<evidence type="ECO:0000256" key="4">
    <source>
        <dbReference type="ARBA" id="ARBA00022741"/>
    </source>
</evidence>
<dbReference type="PANTHER" id="PTHR11956">
    <property type="entry name" value="ARGINYL-TRNA SYNTHETASE"/>
    <property type="match status" value="1"/>
</dbReference>
<keyword evidence="6 9" id="KW-0648">Protein biosynthesis</keyword>
<dbReference type="SUPFAM" id="SSF55190">
    <property type="entry name" value="Arginyl-tRNA synthetase (ArgRS), N-terminal 'additional' domain"/>
    <property type="match status" value="1"/>
</dbReference>
<dbReference type="InterPro" id="IPR001278">
    <property type="entry name" value="Arg-tRNA-ligase"/>
</dbReference>
<dbReference type="SUPFAM" id="SSF52374">
    <property type="entry name" value="Nucleotidylyl transferase"/>
    <property type="match status" value="1"/>
</dbReference>
<dbReference type="InterPro" id="IPR035684">
    <property type="entry name" value="ArgRS_core"/>
</dbReference>
<feature type="short sequence motif" description="'HIGH' region" evidence="9">
    <location>
        <begin position="128"/>
        <end position="138"/>
    </location>
</feature>
<dbReference type="InterPro" id="IPR005148">
    <property type="entry name" value="Arg-tRNA-synth_N"/>
</dbReference>
<sequence>MKEELADLLRQALQSLADSESLSLPEAVDIQLERGRGSDHGDYASNLAMRLAKPAGKPPRELATALVERLPVHPHVDRAEVAGPGFINFFLTRDAANAVIERIHREGDAFGRCHHGAGERVIIEFVSANPTGPLHVGHGRGAAFGGALGNVLEAAGYDVHREYYVNDAGRQIHILAVSVLIRYLEHRGESIAFPANGYRGDYIHAIARDLEAEAGERYRITASELTDGLPADAHAGGDKERYIDALTDRARTLLGTTRYREIVDASVEAIRHDIEEDLAAFGVRYDRWFSERGLVEAGAVERALQRLESAGTLYEMDGARWFRSTDYGDDKDRVVRRADGQTTYFASDIAYHLDKFERGFGRAIDVFGADHHGYMARVRASLAAFGHDTDRLEFRLVQFAILYRGHERLSMSTRSGEFVTLRELREEVGNDAARFFYVMRRPEQHLDFDLELAKSQSNDNPVYYIQYAHARVCSVLRQMNERGIEHDLDRGLGAIDRLTEDHEQSLLQTLGRYPEVIEGAAISHEPHQIAQYLRELAGGFHTYYNAHTFLVDDGALRDARLALIRATRQVIRNGLALLGVSAPERM</sequence>
<dbReference type="Pfam" id="PF05746">
    <property type="entry name" value="DALR_1"/>
    <property type="match status" value="1"/>
</dbReference>
<gene>
    <name evidence="9 13" type="primary">argS</name>
    <name evidence="13" type="ORF">V6X64_07720</name>
</gene>
<proteinExistence type="inferred from homology"/>
<evidence type="ECO:0000256" key="6">
    <source>
        <dbReference type="ARBA" id="ARBA00022917"/>
    </source>
</evidence>
<evidence type="ECO:0000259" key="12">
    <source>
        <dbReference type="SMART" id="SM01016"/>
    </source>
</evidence>
<dbReference type="InterPro" id="IPR036695">
    <property type="entry name" value="Arg-tRNA-synth_N_sf"/>
</dbReference>
<dbReference type="PRINTS" id="PR01038">
    <property type="entry name" value="TRNASYNTHARG"/>
</dbReference>
<comment type="subunit">
    <text evidence="9">Monomer.</text>
</comment>
<dbReference type="GO" id="GO:0004814">
    <property type="term" value="F:arginine-tRNA ligase activity"/>
    <property type="evidence" value="ECO:0007669"/>
    <property type="project" value="UniProtKB-EC"/>
</dbReference>
<reference evidence="13 14" key="1">
    <citation type="submission" date="2024-02" db="EMBL/GenBank/DDBJ databases">
        <title>New especies of Spiribacter isolated from saline water.</title>
        <authorList>
            <person name="Leon M.J."/>
            <person name="De La Haba R."/>
            <person name="Sanchez-Porro C."/>
            <person name="Ventosa A."/>
        </authorList>
    </citation>
    <scope>NUCLEOTIDE SEQUENCE [LARGE SCALE GENOMIC DNA]</scope>
    <source>
        <strain evidence="14">ag22IC4-227</strain>
    </source>
</reference>
<dbReference type="EMBL" id="JBAKFJ010000001">
    <property type="protein sequence ID" value="MEX0386875.1"/>
    <property type="molecule type" value="Genomic_DNA"/>
</dbReference>
<dbReference type="CDD" id="cd00671">
    <property type="entry name" value="ArgRS_core"/>
    <property type="match status" value="1"/>
</dbReference>
<evidence type="ECO:0000256" key="9">
    <source>
        <dbReference type="HAMAP-Rule" id="MF_00123"/>
    </source>
</evidence>
<dbReference type="InterPro" id="IPR014729">
    <property type="entry name" value="Rossmann-like_a/b/a_fold"/>
</dbReference>
<accession>A0ABV3S9Z7</accession>
<dbReference type="SMART" id="SM01016">
    <property type="entry name" value="Arg_tRNA_synt_N"/>
    <property type="match status" value="1"/>
</dbReference>
<dbReference type="PANTHER" id="PTHR11956:SF5">
    <property type="entry name" value="ARGININE--TRNA LIGASE, CYTOPLASMIC"/>
    <property type="match status" value="1"/>
</dbReference>
<evidence type="ECO:0000256" key="3">
    <source>
        <dbReference type="ARBA" id="ARBA00022598"/>
    </source>
</evidence>
<dbReference type="RefSeq" id="WP_367967348.1">
    <property type="nucleotide sequence ID" value="NZ_JBAKFJ010000001.1"/>
</dbReference>
<evidence type="ECO:0000256" key="10">
    <source>
        <dbReference type="RuleBase" id="RU363038"/>
    </source>
</evidence>
<dbReference type="Proteomes" id="UP001556653">
    <property type="component" value="Unassembled WGS sequence"/>
</dbReference>
<dbReference type="Pfam" id="PF03485">
    <property type="entry name" value="Arg_tRNA_synt_N"/>
    <property type="match status" value="1"/>
</dbReference>
<dbReference type="HAMAP" id="MF_00123">
    <property type="entry name" value="Arg_tRNA_synth"/>
    <property type="match status" value="1"/>
</dbReference>
<evidence type="ECO:0000256" key="7">
    <source>
        <dbReference type="ARBA" id="ARBA00023146"/>
    </source>
</evidence>
<comment type="catalytic activity">
    <reaction evidence="8 9">
        <text>tRNA(Arg) + L-arginine + ATP = L-arginyl-tRNA(Arg) + AMP + diphosphate</text>
        <dbReference type="Rhea" id="RHEA:20301"/>
        <dbReference type="Rhea" id="RHEA-COMP:9658"/>
        <dbReference type="Rhea" id="RHEA-COMP:9673"/>
        <dbReference type="ChEBI" id="CHEBI:30616"/>
        <dbReference type="ChEBI" id="CHEBI:32682"/>
        <dbReference type="ChEBI" id="CHEBI:33019"/>
        <dbReference type="ChEBI" id="CHEBI:78442"/>
        <dbReference type="ChEBI" id="CHEBI:78513"/>
        <dbReference type="ChEBI" id="CHEBI:456215"/>
        <dbReference type="EC" id="6.1.1.19"/>
    </reaction>
</comment>
<organism evidence="13 14">
    <name type="scientific">Spiribacter onubensis</name>
    <dbReference type="NCBI Taxonomy" id="3122420"/>
    <lineage>
        <taxon>Bacteria</taxon>
        <taxon>Pseudomonadati</taxon>
        <taxon>Pseudomonadota</taxon>
        <taxon>Gammaproteobacteria</taxon>
        <taxon>Chromatiales</taxon>
        <taxon>Ectothiorhodospiraceae</taxon>
        <taxon>Spiribacter</taxon>
    </lineage>
</organism>
<dbReference type="PROSITE" id="PS00178">
    <property type="entry name" value="AA_TRNA_LIGASE_I"/>
    <property type="match status" value="1"/>
</dbReference>
<evidence type="ECO:0000313" key="13">
    <source>
        <dbReference type="EMBL" id="MEX0386875.1"/>
    </source>
</evidence>